<keyword evidence="2" id="KW-0863">Zinc-finger</keyword>
<dbReference type="PROSITE" id="PS00518">
    <property type="entry name" value="ZF_RING_1"/>
    <property type="match status" value="1"/>
</dbReference>
<reference evidence="5" key="1">
    <citation type="journal article" date="2020" name="Nature">
        <title>Giant virus diversity and host interactions through global metagenomics.</title>
        <authorList>
            <person name="Schulz F."/>
            <person name="Roux S."/>
            <person name="Paez-Espino D."/>
            <person name="Jungbluth S."/>
            <person name="Walsh D.A."/>
            <person name="Denef V.J."/>
            <person name="McMahon K.D."/>
            <person name="Konstantinidis K.T."/>
            <person name="Eloe-Fadrosh E.A."/>
            <person name="Kyrpides N.C."/>
            <person name="Woyke T."/>
        </authorList>
    </citation>
    <scope>NUCLEOTIDE SEQUENCE</scope>
    <source>
        <strain evidence="5">GVMAG-M-3300023110-24</strain>
    </source>
</reference>
<evidence type="ECO:0000259" key="4">
    <source>
        <dbReference type="PROSITE" id="PS50089"/>
    </source>
</evidence>
<dbReference type="InterPro" id="IPR017907">
    <property type="entry name" value="Znf_RING_CS"/>
</dbReference>
<dbReference type="GO" id="GO:0008270">
    <property type="term" value="F:zinc ion binding"/>
    <property type="evidence" value="ECO:0007669"/>
    <property type="project" value="UniProtKB-KW"/>
</dbReference>
<protein>
    <recommendedName>
        <fullName evidence="4">RING-type domain-containing protein</fullName>
    </recommendedName>
</protein>
<dbReference type="Pfam" id="PF00612">
    <property type="entry name" value="IQ"/>
    <property type="match status" value="2"/>
</dbReference>
<dbReference type="InterPro" id="IPR000048">
    <property type="entry name" value="IQ_motif_EF-hand-BS"/>
</dbReference>
<dbReference type="Gene3D" id="1.20.5.190">
    <property type="match status" value="1"/>
</dbReference>
<dbReference type="AlphaFoldDB" id="A0A6C0D0C4"/>
<dbReference type="EMBL" id="MN739508">
    <property type="protein sequence ID" value="QHT09155.1"/>
    <property type="molecule type" value="Genomic_DNA"/>
</dbReference>
<accession>A0A6C0D0C4</accession>
<keyword evidence="1" id="KW-0479">Metal-binding</keyword>
<feature type="domain" description="RING-type" evidence="4">
    <location>
        <begin position="285"/>
        <end position="331"/>
    </location>
</feature>
<dbReference type="Gene3D" id="3.30.40.10">
    <property type="entry name" value="Zinc/RING finger domain, C3HC4 (zinc finger)"/>
    <property type="match status" value="1"/>
</dbReference>
<evidence type="ECO:0000313" key="5">
    <source>
        <dbReference type="EMBL" id="QHT09155.1"/>
    </source>
</evidence>
<organism evidence="5">
    <name type="scientific">viral metagenome</name>
    <dbReference type="NCBI Taxonomy" id="1070528"/>
    <lineage>
        <taxon>unclassified sequences</taxon>
        <taxon>metagenomes</taxon>
        <taxon>organismal metagenomes</taxon>
    </lineage>
</organism>
<dbReference type="InterPro" id="IPR001841">
    <property type="entry name" value="Znf_RING"/>
</dbReference>
<evidence type="ECO:0000256" key="1">
    <source>
        <dbReference type="ARBA" id="ARBA00022723"/>
    </source>
</evidence>
<dbReference type="SMART" id="SM00015">
    <property type="entry name" value="IQ"/>
    <property type="match status" value="2"/>
</dbReference>
<proteinExistence type="predicted"/>
<dbReference type="SMART" id="SM00184">
    <property type="entry name" value="RING"/>
    <property type="match status" value="1"/>
</dbReference>
<evidence type="ECO:0000256" key="3">
    <source>
        <dbReference type="ARBA" id="ARBA00022833"/>
    </source>
</evidence>
<sequence>MLKMLTVILPVVVGATTVIHDYISRKKSEEKAAATLIQSMMRGYISRKKSEEMAVAEKEKAAATLIQSMMRGYISRKKSEEMAVAEKSEKEKALADKLRQTKDDVSMLTKKVIEVLRELDKFHNTAAKKIAWKKLRTAYLEVKKRVEYLDESMNSACAKFNEGALEKAKHEEQQAQALWKSLVEDLSDQHMELVDKAKQTDHDLYEATRAMKDVMFIKIRLMCGIYGRITKQDYDVAMKKQCPPGFGLAEGSMGFGFYYRDSPNLPRDLQEDWQYIQDVACIPECSICLADACRVGEREVIETLCGHVFCNDCISDHMKRTIGNKGCPMCREPLEILSEEILPYGWSRYKLE</sequence>
<evidence type="ECO:0000256" key="2">
    <source>
        <dbReference type="ARBA" id="ARBA00022771"/>
    </source>
</evidence>
<keyword evidence="3" id="KW-0862">Zinc</keyword>
<dbReference type="Pfam" id="PF13639">
    <property type="entry name" value="zf-RING_2"/>
    <property type="match status" value="1"/>
</dbReference>
<name>A0A6C0D0C4_9ZZZZ</name>
<dbReference type="PROSITE" id="PS50089">
    <property type="entry name" value="ZF_RING_2"/>
    <property type="match status" value="1"/>
</dbReference>
<dbReference type="PROSITE" id="PS50096">
    <property type="entry name" value="IQ"/>
    <property type="match status" value="2"/>
</dbReference>
<dbReference type="SUPFAM" id="SSF57850">
    <property type="entry name" value="RING/U-box"/>
    <property type="match status" value="1"/>
</dbReference>
<dbReference type="InterPro" id="IPR013083">
    <property type="entry name" value="Znf_RING/FYVE/PHD"/>
</dbReference>